<evidence type="ECO:0000256" key="14">
    <source>
        <dbReference type="PIRSR" id="PIRSR000168-1"/>
    </source>
</evidence>
<evidence type="ECO:0000259" key="19">
    <source>
        <dbReference type="Pfam" id="PF22924"/>
    </source>
</evidence>
<evidence type="ECO:0000256" key="6">
    <source>
        <dbReference type="ARBA" id="ARBA00022741"/>
    </source>
</evidence>
<dbReference type="InterPro" id="IPR036250">
    <property type="entry name" value="AcylCo_DH-like_C"/>
</dbReference>
<dbReference type="InterPro" id="IPR046373">
    <property type="entry name" value="Acyl-CoA_Oxase/DH_mid-dom_sf"/>
</dbReference>
<dbReference type="GO" id="GO:0071949">
    <property type="term" value="F:FAD binding"/>
    <property type="evidence" value="ECO:0007669"/>
    <property type="project" value="InterPro"/>
</dbReference>
<feature type="domain" description="Acyl-CoA oxidase C-alpha1" evidence="19">
    <location>
        <begin position="281"/>
        <end position="442"/>
    </location>
</feature>
<dbReference type="GO" id="GO:0033540">
    <property type="term" value="P:fatty acid beta-oxidation using acyl-CoA oxidase"/>
    <property type="evidence" value="ECO:0007669"/>
    <property type="project" value="TreeGrafter"/>
</dbReference>
<protein>
    <recommendedName>
        <fullName evidence="13">Acyl-coenzyme A oxidase</fullName>
    </recommendedName>
</protein>
<evidence type="ECO:0000256" key="7">
    <source>
        <dbReference type="ARBA" id="ARBA00022827"/>
    </source>
</evidence>
<dbReference type="FunFam" id="2.40.110.10:FF:000003">
    <property type="entry name" value="Acyl-coenzyme A oxidase"/>
    <property type="match status" value="1"/>
</dbReference>
<dbReference type="Gene3D" id="1.10.540.10">
    <property type="entry name" value="Acyl-CoA dehydrogenase/oxidase, N-terminal domain"/>
    <property type="match status" value="1"/>
</dbReference>
<dbReference type="RefSeq" id="XP_013413464.1">
    <property type="nucleotide sequence ID" value="XM_013558010.1"/>
</dbReference>
<dbReference type="PIRSF" id="PIRSF000168">
    <property type="entry name" value="Acyl-CoA_oxidase"/>
    <property type="match status" value="1"/>
</dbReference>
<feature type="active site" description="Proton acceptor" evidence="14">
    <location>
        <position position="427"/>
    </location>
</feature>
<keyword evidence="9" id="KW-0067">ATP-binding</keyword>
<dbReference type="GO" id="GO:0055088">
    <property type="term" value="P:lipid homeostasis"/>
    <property type="evidence" value="ECO:0007669"/>
    <property type="project" value="TreeGrafter"/>
</dbReference>
<dbReference type="InterPro" id="IPR012258">
    <property type="entry name" value="Acyl-CoA_oxidase"/>
</dbReference>
<comment type="subcellular location">
    <subcellularLocation>
        <location evidence="2">Peroxisome</location>
    </subcellularLocation>
</comment>
<dbReference type="Gene3D" id="1.20.140.10">
    <property type="entry name" value="Butyryl-CoA Dehydrogenase, subunit A, domain 3"/>
    <property type="match status" value="2"/>
</dbReference>
<dbReference type="AlphaFoldDB" id="A0A1S3JTS3"/>
<keyword evidence="6" id="KW-0547">Nucleotide-binding</keyword>
<dbReference type="Pfam" id="PF14749">
    <property type="entry name" value="Acyl-CoA_ox_N"/>
    <property type="match status" value="1"/>
</dbReference>
<feature type="binding site" evidence="15">
    <location>
        <position position="184"/>
    </location>
    <ligand>
        <name>FAD</name>
        <dbReference type="ChEBI" id="CHEBI:57692"/>
    </ligand>
</feature>
<dbReference type="FunCoup" id="A0A1S3JTS3">
    <property type="interactions" value="2056"/>
</dbReference>
<evidence type="ECO:0000313" key="21">
    <source>
        <dbReference type="RefSeq" id="XP_013413464.1"/>
    </source>
</evidence>
<proteinExistence type="inferred from homology"/>
<evidence type="ECO:0000256" key="15">
    <source>
        <dbReference type="PIRSR" id="PIRSR000168-2"/>
    </source>
</evidence>
<dbReference type="InterPro" id="IPR037069">
    <property type="entry name" value="AcylCoA_DH/ox_N_sf"/>
</dbReference>
<dbReference type="FunFam" id="1.10.540.10:FF:000006">
    <property type="entry name" value="Acyl-coenzyme A oxidase"/>
    <property type="match status" value="1"/>
</dbReference>
<evidence type="ECO:0000256" key="11">
    <source>
        <dbReference type="ARBA" id="ARBA00023098"/>
    </source>
</evidence>
<keyword evidence="12" id="KW-0576">Peroxisome</keyword>
<feature type="domain" description="Acyl-CoA oxidase C-terminal" evidence="16">
    <location>
        <begin position="479"/>
        <end position="640"/>
    </location>
</feature>
<evidence type="ECO:0000259" key="17">
    <source>
        <dbReference type="Pfam" id="PF02770"/>
    </source>
</evidence>
<dbReference type="KEGG" id="lak:106175852"/>
<evidence type="ECO:0000256" key="1">
    <source>
        <dbReference type="ARBA" id="ARBA00001974"/>
    </source>
</evidence>
<dbReference type="PANTHER" id="PTHR10909">
    <property type="entry name" value="ELECTRON TRANSPORT OXIDOREDUCTASE"/>
    <property type="match status" value="1"/>
</dbReference>
<gene>
    <name evidence="21" type="primary">LOC106175852</name>
</gene>
<dbReference type="InterPro" id="IPR029320">
    <property type="entry name" value="Acyl-CoA_ox_N"/>
</dbReference>
<evidence type="ECO:0000256" key="4">
    <source>
        <dbReference type="ARBA" id="ARBA00006288"/>
    </source>
</evidence>
<dbReference type="PANTHER" id="PTHR10909:SF250">
    <property type="entry name" value="PEROXISOMAL ACYL-COENZYME A OXIDASE 1"/>
    <property type="match status" value="1"/>
</dbReference>
<keyword evidence="8" id="KW-0276">Fatty acid metabolism</keyword>
<evidence type="ECO:0000259" key="16">
    <source>
        <dbReference type="Pfam" id="PF01756"/>
    </source>
</evidence>
<dbReference type="Proteomes" id="UP000085678">
    <property type="component" value="Unplaced"/>
</dbReference>
<dbReference type="SUPFAM" id="SSF56645">
    <property type="entry name" value="Acyl-CoA dehydrogenase NM domain-like"/>
    <property type="match status" value="1"/>
</dbReference>
<dbReference type="SUPFAM" id="SSF47203">
    <property type="entry name" value="Acyl-CoA dehydrogenase C-terminal domain-like"/>
    <property type="match status" value="2"/>
</dbReference>
<comment type="cofactor">
    <cofactor evidence="1">
        <name>FAD</name>
        <dbReference type="ChEBI" id="CHEBI:57692"/>
    </cofactor>
</comment>
<dbReference type="GO" id="GO:0003997">
    <property type="term" value="F:acyl-CoA oxidase activity"/>
    <property type="evidence" value="ECO:0007669"/>
    <property type="project" value="InterPro"/>
</dbReference>
<reference evidence="21" key="1">
    <citation type="submission" date="2025-08" db="UniProtKB">
        <authorList>
            <consortium name="RefSeq"/>
        </authorList>
    </citation>
    <scope>IDENTIFICATION</scope>
    <source>
        <tissue evidence="21">Gonads</tissue>
    </source>
</reference>
<evidence type="ECO:0000256" key="5">
    <source>
        <dbReference type="ARBA" id="ARBA00022630"/>
    </source>
</evidence>
<dbReference type="InterPro" id="IPR006091">
    <property type="entry name" value="Acyl-CoA_Oxase/DH_mid-dom"/>
</dbReference>
<comment type="pathway">
    <text evidence="3">Lipid metabolism; peroxisomal fatty acid beta-oxidation.</text>
</comment>
<dbReference type="GO" id="GO:0005524">
    <property type="term" value="F:ATP binding"/>
    <property type="evidence" value="ECO:0007669"/>
    <property type="project" value="UniProtKB-KW"/>
</dbReference>
<keyword evidence="7 13" id="KW-0274">FAD</keyword>
<evidence type="ECO:0000256" key="2">
    <source>
        <dbReference type="ARBA" id="ARBA00004275"/>
    </source>
</evidence>
<dbReference type="Pfam" id="PF22924">
    <property type="entry name" value="ACOX_C_alpha1"/>
    <property type="match status" value="1"/>
</dbReference>
<dbReference type="GO" id="GO:0005504">
    <property type="term" value="F:fatty acid binding"/>
    <property type="evidence" value="ECO:0007669"/>
    <property type="project" value="TreeGrafter"/>
</dbReference>
<accession>A0A1S3JTS3</accession>
<evidence type="ECO:0000256" key="13">
    <source>
        <dbReference type="PIRNR" id="PIRNR000168"/>
    </source>
</evidence>
<dbReference type="Pfam" id="PF01756">
    <property type="entry name" value="ACOX"/>
    <property type="match status" value="1"/>
</dbReference>
<dbReference type="Pfam" id="PF02770">
    <property type="entry name" value="Acyl-CoA_dh_M"/>
    <property type="match status" value="1"/>
</dbReference>
<evidence type="ECO:0000259" key="18">
    <source>
        <dbReference type="Pfam" id="PF14749"/>
    </source>
</evidence>
<evidence type="ECO:0000256" key="9">
    <source>
        <dbReference type="ARBA" id="ARBA00022840"/>
    </source>
</evidence>
<dbReference type="GO" id="GO:0005777">
    <property type="term" value="C:peroxisome"/>
    <property type="evidence" value="ECO:0007669"/>
    <property type="project" value="UniProtKB-SubCell"/>
</dbReference>
<dbReference type="FunFam" id="1.20.140.10:FF:000013">
    <property type="entry name" value="Acyl-coenzyme A oxidase"/>
    <property type="match status" value="1"/>
</dbReference>
<evidence type="ECO:0000256" key="10">
    <source>
        <dbReference type="ARBA" id="ARBA00023002"/>
    </source>
</evidence>
<feature type="domain" description="Acyl-CoA oxidase/dehydrogenase middle" evidence="17">
    <location>
        <begin position="142"/>
        <end position="251"/>
    </location>
</feature>
<feature type="domain" description="Acyl-coenzyme A oxidase N-terminal" evidence="18">
    <location>
        <begin position="22"/>
        <end position="139"/>
    </location>
</feature>
<evidence type="ECO:0000313" key="20">
    <source>
        <dbReference type="Proteomes" id="UP000085678"/>
    </source>
</evidence>
<dbReference type="FunFam" id="1.20.140.10:FF:000005">
    <property type="entry name" value="Acyl-coenzyme A oxidase"/>
    <property type="match status" value="1"/>
</dbReference>
<sequence>MPGTAKVNPDLQKERNRATFPVHVMTYVLDGDPEKTKRRRYVENLVLNDPVYKHKPVCFMSRGERYSLGMKKALHAVKKLKELNLTDPADQYYYRSFTMPHENSPIALQDDMFIPILSTQTTDEQKAKWLTLAKSLQIIGTYAQTEMGHGTFVRGLETTATYDPQTEEFIINSPTLTSTKWWPGNLGKTTNHAVVLAQLYTGGKCHGIHAFIVQHRDMETHQPLPGIEVGDIGPKFGYETVDNGFLRYHNVHIPRDNMLMKYSEVTKDGRYIRKANEKLTYGTMVTVRSGIVSNAARQLAEACTIAIRYSAIRRQSEMKPGEPEPQVLDYQTQQHKLFPLLATSYAYWFAGRSMRETYLDIQSQIMAGDFKQLPELHALSAGLKAMSTWAASEGIETCRLSCGGHGYSHASGLPKIYVDATPGCTYEGENTVMMLQTARYLMKACGQAAQGNELPGFVAYLNQKGLDRCMIGDDLSLVSLVSAYQHRARRLIGKAALQMKAHMERGKPQEVAWNLTSVQLVHCAKAHVQCYVLKNFVDSIEQYSHHEDVARVLTQLCQLFAVDGILNNAGDFLQGGFMSYDQLDNMTAKLLDLLAAIRPNAVALVDAFDFSDHLLQSVLGRYDGNVYENMLEWAKSSGVQHLSKQS</sequence>
<dbReference type="Gene3D" id="2.40.110.10">
    <property type="entry name" value="Butyryl-CoA Dehydrogenase, subunit A, domain 2"/>
    <property type="match status" value="1"/>
</dbReference>
<name>A0A1S3JTS3_LINAN</name>
<keyword evidence="11" id="KW-0443">Lipid metabolism</keyword>
<dbReference type="InterPro" id="IPR002655">
    <property type="entry name" value="Acyl-CoA_oxidase_C"/>
</dbReference>
<keyword evidence="20" id="KW-1185">Reference proteome</keyword>
<evidence type="ECO:0000256" key="3">
    <source>
        <dbReference type="ARBA" id="ARBA00004846"/>
    </source>
</evidence>
<dbReference type="InterPro" id="IPR009100">
    <property type="entry name" value="AcylCoA_DH/oxidase_NM_dom_sf"/>
</dbReference>
<dbReference type="OrthoDB" id="538336at2759"/>
<dbReference type="InterPro" id="IPR055060">
    <property type="entry name" value="ACOX_C_alpha1"/>
</dbReference>
<organism evidence="20 21">
    <name type="scientific">Lingula anatina</name>
    <name type="common">Brachiopod</name>
    <name type="synonym">Lingula unguis</name>
    <dbReference type="NCBI Taxonomy" id="7574"/>
    <lineage>
        <taxon>Eukaryota</taxon>
        <taxon>Metazoa</taxon>
        <taxon>Spiralia</taxon>
        <taxon>Lophotrochozoa</taxon>
        <taxon>Brachiopoda</taxon>
        <taxon>Linguliformea</taxon>
        <taxon>Lingulata</taxon>
        <taxon>Lingulida</taxon>
        <taxon>Linguloidea</taxon>
        <taxon>Lingulidae</taxon>
        <taxon>Lingula</taxon>
    </lineage>
</organism>
<dbReference type="GeneID" id="106175852"/>
<dbReference type="STRING" id="7574.A0A1S3JTS3"/>
<evidence type="ECO:0000256" key="12">
    <source>
        <dbReference type="ARBA" id="ARBA00023140"/>
    </source>
</evidence>
<feature type="binding site" evidence="15">
    <location>
        <position position="145"/>
    </location>
    <ligand>
        <name>FAD</name>
        <dbReference type="ChEBI" id="CHEBI:57692"/>
    </ligand>
</feature>
<keyword evidence="5 13" id="KW-0285">Flavoprotein</keyword>
<comment type="similarity">
    <text evidence="4 13">Belongs to the acyl-CoA oxidase family.</text>
</comment>
<dbReference type="InParanoid" id="A0A1S3JTS3"/>
<keyword evidence="10" id="KW-0560">Oxidoreductase</keyword>
<evidence type="ECO:0000256" key="8">
    <source>
        <dbReference type="ARBA" id="ARBA00022832"/>
    </source>
</evidence>